<dbReference type="EMBL" id="ARYM01000022">
    <property type="protein sequence ID" value="KCZ97272.1"/>
    <property type="molecule type" value="Genomic_DNA"/>
</dbReference>
<dbReference type="RefSeq" id="WP_035600821.1">
    <property type="nucleotide sequence ID" value="NZ_ARYM01000022.1"/>
</dbReference>
<dbReference type="InterPro" id="IPR011008">
    <property type="entry name" value="Dimeric_a/b-barrel"/>
</dbReference>
<sequence>MYFVQLKFAANKAAAPQFMAAHNAWIGEGFADGVFLMTGSLAPGLGGAVLAYNTTRESLEARVAADPFVAEGIVSAEISEVKPGRVDARLEFLKA</sequence>
<dbReference type="PATRIC" id="fig|1280954.3.peg.3169"/>
<keyword evidence="2" id="KW-1185">Reference proteome</keyword>
<dbReference type="PANTHER" id="PTHR37828">
    <property type="entry name" value="GSR2449 PROTEIN"/>
    <property type="match status" value="1"/>
</dbReference>
<comment type="caution">
    <text evidence="1">The sequence shown here is derived from an EMBL/GenBank/DDBJ whole genome shotgun (WGS) entry which is preliminary data.</text>
</comment>
<dbReference type="Gene3D" id="3.30.70.1060">
    <property type="entry name" value="Dimeric alpha+beta barrel"/>
    <property type="match status" value="1"/>
</dbReference>
<dbReference type="eggNOG" id="COG2350">
    <property type="taxonomic scope" value="Bacteria"/>
</dbReference>
<dbReference type="AlphaFoldDB" id="A0A062V5M5"/>
<name>A0A062V5M5_9PROT</name>
<reference evidence="1 2" key="1">
    <citation type="journal article" date="2014" name="Antonie Van Leeuwenhoek">
        <title>Hyphomonas beringensis sp. nov. and Hyphomonas chukchiensis sp. nov., isolated from surface seawater of the Bering Sea and Chukchi Sea.</title>
        <authorList>
            <person name="Li C."/>
            <person name="Lai Q."/>
            <person name="Li G."/>
            <person name="Dong C."/>
            <person name="Wang J."/>
            <person name="Liao Y."/>
            <person name="Shao Z."/>
        </authorList>
    </citation>
    <scope>NUCLEOTIDE SEQUENCE [LARGE SCALE GENOMIC DNA]</scope>
    <source>
        <strain evidence="1 2">PS728</strain>
    </source>
</reference>
<dbReference type="Proteomes" id="UP000027100">
    <property type="component" value="Unassembled WGS sequence"/>
</dbReference>
<dbReference type="STRING" id="1280954.HPO_15683"/>
<dbReference type="OrthoDB" id="9814407at2"/>
<dbReference type="PANTHER" id="PTHR37828:SF1">
    <property type="entry name" value="YCII-RELATED DOMAIN-CONTAINING PROTEIN"/>
    <property type="match status" value="1"/>
</dbReference>
<evidence type="ECO:0008006" key="3">
    <source>
        <dbReference type="Google" id="ProtNLM"/>
    </source>
</evidence>
<evidence type="ECO:0000313" key="1">
    <source>
        <dbReference type="EMBL" id="KCZ97272.1"/>
    </source>
</evidence>
<proteinExistence type="predicted"/>
<protein>
    <recommendedName>
        <fullName evidence="3">YCII-related domain-containing protein</fullName>
    </recommendedName>
</protein>
<dbReference type="SUPFAM" id="SSF54909">
    <property type="entry name" value="Dimeric alpha+beta barrel"/>
    <property type="match status" value="1"/>
</dbReference>
<evidence type="ECO:0000313" key="2">
    <source>
        <dbReference type="Proteomes" id="UP000027100"/>
    </source>
</evidence>
<organism evidence="1 2">
    <name type="scientific">Hyphomonas polymorpha PS728</name>
    <dbReference type="NCBI Taxonomy" id="1280954"/>
    <lineage>
        <taxon>Bacteria</taxon>
        <taxon>Pseudomonadati</taxon>
        <taxon>Pseudomonadota</taxon>
        <taxon>Alphaproteobacteria</taxon>
        <taxon>Hyphomonadales</taxon>
        <taxon>Hyphomonadaceae</taxon>
        <taxon>Hyphomonas</taxon>
    </lineage>
</organism>
<gene>
    <name evidence="1" type="ORF">HPO_15683</name>
</gene>
<accession>A0A062V5M5</accession>